<comment type="caution">
    <text evidence="1">The sequence shown here is derived from an EMBL/GenBank/DDBJ whole genome shotgun (WGS) entry which is preliminary data.</text>
</comment>
<gene>
    <name evidence="1" type="ORF">Bhyg_09257</name>
</gene>
<name>A0A9Q0S5L4_9DIPT</name>
<sequence>YKDIASSAKKHKKNRLFAKNQSKMKTIMILFVTLVITSSIVQGQTQVWTGLKCGMDNDKLYDRSLGIDTCLEYCHHAMPDGKEK</sequence>
<organism evidence="1 2">
    <name type="scientific">Pseudolycoriella hygida</name>
    <dbReference type="NCBI Taxonomy" id="35572"/>
    <lineage>
        <taxon>Eukaryota</taxon>
        <taxon>Metazoa</taxon>
        <taxon>Ecdysozoa</taxon>
        <taxon>Arthropoda</taxon>
        <taxon>Hexapoda</taxon>
        <taxon>Insecta</taxon>
        <taxon>Pterygota</taxon>
        <taxon>Neoptera</taxon>
        <taxon>Endopterygota</taxon>
        <taxon>Diptera</taxon>
        <taxon>Nematocera</taxon>
        <taxon>Sciaroidea</taxon>
        <taxon>Sciaridae</taxon>
        <taxon>Pseudolycoriella</taxon>
    </lineage>
</organism>
<protein>
    <submittedName>
        <fullName evidence="1">Uncharacterized protein</fullName>
    </submittedName>
</protein>
<proteinExistence type="predicted"/>
<dbReference type="Proteomes" id="UP001151699">
    <property type="component" value="Chromosome B"/>
</dbReference>
<reference evidence="1" key="1">
    <citation type="submission" date="2022-07" db="EMBL/GenBank/DDBJ databases">
        <authorList>
            <person name="Trinca V."/>
            <person name="Uliana J.V.C."/>
            <person name="Torres T.T."/>
            <person name="Ward R.J."/>
            <person name="Monesi N."/>
        </authorList>
    </citation>
    <scope>NUCLEOTIDE SEQUENCE</scope>
    <source>
        <strain evidence="1">HSMRA1968</strain>
        <tissue evidence="1">Whole embryos</tissue>
    </source>
</reference>
<feature type="non-terminal residue" evidence="1">
    <location>
        <position position="84"/>
    </location>
</feature>
<evidence type="ECO:0000313" key="1">
    <source>
        <dbReference type="EMBL" id="KAJ6644290.1"/>
    </source>
</evidence>
<keyword evidence="2" id="KW-1185">Reference proteome</keyword>
<accession>A0A9Q0S5L4</accession>
<evidence type="ECO:0000313" key="2">
    <source>
        <dbReference type="Proteomes" id="UP001151699"/>
    </source>
</evidence>
<dbReference type="AlphaFoldDB" id="A0A9Q0S5L4"/>
<dbReference type="EMBL" id="WJQU01000002">
    <property type="protein sequence ID" value="KAJ6644290.1"/>
    <property type="molecule type" value="Genomic_DNA"/>
</dbReference>